<organism evidence="1 2">
    <name type="scientific">Pseudomonas sessilinigenes</name>
    <dbReference type="NCBI Taxonomy" id="658629"/>
    <lineage>
        <taxon>Bacteria</taxon>
        <taxon>Pseudomonadati</taxon>
        <taxon>Pseudomonadota</taxon>
        <taxon>Gammaproteobacteria</taxon>
        <taxon>Pseudomonadales</taxon>
        <taxon>Pseudomonadaceae</taxon>
        <taxon>Pseudomonas</taxon>
    </lineage>
</organism>
<keyword evidence="2" id="KW-1185">Reference proteome</keyword>
<keyword evidence="1" id="KW-0238">DNA-binding</keyword>
<proteinExistence type="predicted"/>
<dbReference type="Proteomes" id="UP000693952">
    <property type="component" value="Chromosome"/>
</dbReference>
<sequence length="173" mass="18620">MEYLFTLNYLLPAEDCDLLQLVERLGAADCTDVLVGTGLAGRLALEFSREAESAEAALLSALGDIKRIIPEARLVEASPDFVGLSEIAEIVGVSRQNMRKLMLGHAESFPLAIHEGSASLWHLAEVLSWLDSRGGYSLEHPVIEVARVAQQVNVAKESLRIGPSSGELIALLG</sequence>
<dbReference type="RefSeq" id="WP_068584782.1">
    <property type="nucleotide sequence ID" value="NZ_CP027706.1"/>
</dbReference>
<dbReference type="GO" id="GO:0003677">
    <property type="term" value="F:DNA binding"/>
    <property type="evidence" value="ECO:0007669"/>
    <property type="project" value="UniProtKB-KW"/>
</dbReference>
<protein>
    <submittedName>
        <fullName evidence="1">DNA-binding protein</fullName>
    </submittedName>
</protein>
<dbReference type="EMBL" id="CP077074">
    <property type="protein sequence ID" value="QXH39650.1"/>
    <property type="molecule type" value="Genomic_DNA"/>
</dbReference>
<gene>
    <name evidence="1" type="ORF">KSS89_26045</name>
</gene>
<name>A0ABX8MK89_9PSED</name>
<reference evidence="1" key="1">
    <citation type="submission" date="2021-06" db="EMBL/GenBank/DDBJ databases">
        <title>Updating the genus Pseudomonas: Description of 43 new species and partition of the Pseudomonas putida group.</title>
        <authorList>
            <person name="Girard L."/>
            <person name="Lood C."/>
            <person name="Vandamme P."/>
            <person name="Rokni-Zadeh H."/>
            <person name="van Noort V."/>
            <person name="Hofte M."/>
            <person name="Lavigne R."/>
            <person name="De Mot R."/>
        </authorList>
    </citation>
    <scope>NUCLEOTIDE SEQUENCE</scope>
    <source>
        <strain evidence="1">CMR12a</strain>
    </source>
</reference>
<evidence type="ECO:0000313" key="2">
    <source>
        <dbReference type="Proteomes" id="UP000693952"/>
    </source>
</evidence>
<accession>A0ABX8MK89</accession>
<evidence type="ECO:0000313" key="1">
    <source>
        <dbReference type="EMBL" id="QXH39650.1"/>
    </source>
</evidence>